<accession>A0A1H1CL77</accession>
<proteinExistence type="predicted"/>
<organism evidence="2 3">
    <name type="scientific">Chryseobacterium soldanellicola</name>
    <dbReference type="NCBI Taxonomy" id="311333"/>
    <lineage>
        <taxon>Bacteria</taxon>
        <taxon>Pseudomonadati</taxon>
        <taxon>Bacteroidota</taxon>
        <taxon>Flavobacteriia</taxon>
        <taxon>Flavobacteriales</taxon>
        <taxon>Weeksellaceae</taxon>
        <taxon>Chryseobacterium group</taxon>
        <taxon>Chryseobacterium</taxon>
    </lineage>
</organism>
<dbReference type="RefSeq" id="WP_089755620.1">
    <property type="nucleotide sequence ID" value="NZ_FNKL01000003.1"/>
</dbReference>
<gene>
    <name evidence="2" type="ORF">SAMN05421664_2013</name>
</gene>
<reference evidence="3" key="1">
    <citation type="submission" date="2016-10" db="EMBL/GenBank/DDBJ databases">
        <authorList>
            <person name="Varghese N."/>
            <person name="Submissions S."/>
        </authorList>
    </citation>
    <scope>NUCLEOTIDE SEQUENCE [LARGE SCALE GENOMIC DNA]</scope>
    <source>
        <strain evidence="3">DSM 17072</strain>
    </source>
</reference>
<evidence type="ECO:0000313" key="3">
    <source>
        <dbReference type="Proteomes" id="UP000199627"/>
    </source>
</evidence>
<dbReference type="AlphaFoldDB" id="A0A1H1CL77"/>
<name>A0A1H1CL77_9FLAO</name>
<feature type="region of interest" description="Disordered" evidence="1">
    <location>
        <begin position="85"/>
        <end position="114"/>
    </location>
</feature>
<keyword evidence="3" id="KW-1185">Reference proteome</keyword>
<dbReference type="Proteomes" id="UP000199627">
    <property type="component" value="Unassembled WGS sequence"/>
</dbReference>
<dbReference type="OrthoDB" id="1260716at2"/>
<dbReference type="STRING" id="311333.SAMN05421664_2013"/>
<feature type="compositionally biased region" description="Polar residues" evidence="1">
    <location>
        <begin position="102"/>
        <end position="114"/>
    </location>
</feature>
<evidence type="ECO:0000313" key="2">
    <source>
        <dbReference type="EMBL" id="SDQ64922.1"/>
    </source>
</evidence>
<sequence length="128" mass="14216">MKKFPFTPEGVQAKQRELNALSIDERLQVAEYVANKPVEFISENFEMSDEQQSYLRELELVDVRLTGFSLAIGFLGQVPVNMQDTTPPSTFAARGKKKKEVSTNVSTTTNPQTGATTVTGSVGIKWSW</sequence>
<evidence type="ECO:0000256" key="1">
    <source>
        <dbReference type="SAM" id="MobiDB-lite"/>
    </source>
</evidence>
<dbReference type="EMBL" id="FNKL01000003">
    <property type="protein sequence ID" value="SDQ64922.1"/>
    <property type="molecule type" value="Genomic_DNA"/>
</dbReference>
<protein>
    <submittedName>
        <fullName evidence="2">Uncharacterized protein</fullName>
    </submittedName>
</protein>